<feature type="compositionally biased region" description="Basic and acidic residues" evidence="1">
    <location>
        <begin position="226"/>
        <end position="242"/>
    </location>
</feature>
<dbReference type="SMART" id="SM00671">
    <property type="entry name" value="SEL1"/>
    <property type="match status" value="3"/>
</dbReference>
<feature type="region of interest" description="Disordered" evidence="1">
    <location>
        <begin position="37"/>
        <end position="140"/>
    </location>
</feature>
<feature type="region of interest" description="Disordered" evidence="1">
    <location>
        <begin position="191"/>
        <end position="348"/>
    </location>
</feature>
<gene>
    <name evidence="2" type="ORF">Q9L58_002991</name>
</gene>
<dbReference type="Pfam" id="PF08238">
    <property type="entry name" value="Sel1"/>
    <property type="match status" value="3"/>
</dbReference>
<dbReference type="InterPro" id="IPR006597">
    <property type="entry name" value="Sel1-like"/>
</dbReference>
<protein>
    <submittedName>
        <fullName evidence="2">Uncharacterized protein</fullName>
    </submittedName>
</protein>
<dbReference type="PANTHER" id="PTHR43628:SF11">
    <property type="entry name" value="PROTEIN DSF2"/>
    <property type="match status" value="1"/>
</dbReference>
<evidence type="ECO:0000313" key="2">
    <source>
        <dbReference type="EMBL" id="KAL0638054.1"/>
    </source>
</evidence>
<evidence type="ECO:0000313" key="3">
    <source>
        <dbReference type="Proteomes" id="UP001447188"/>
    </source>
</evidence>
<keyword evidence="3" id="KW-1185">Reference proteome</keyword>
<feature type="compositionally biased region" description="Polar residues" evidence="1">
    <location>
        <begin position="303"/>
        <end position="321"/>
    </location>
</feature>
<name>A0ABR3GQ70_9PEZI</name>
<dbReference type="InterPro" id="IPR052945">
    <property type="entry name" value="Mitotic_Regulator"/>
</dbReference>
<dbReference type="SUPFAM" id="SSF81901">
    <property type="entry name" value="HCP-like"/>
    <property type="match status" value="1"/>
</dbReference>
<organism evidence="2 3">
    <name type="scientific">Discina gigas</name>
    <dbReference type="NCBI Taxonomy" id="1032678"/>
    <lineage>
        <taxon>Eukaryota</taxon>
        <taxon>Fungi</taxon>
        <taxon>Dikarya</taxon>
        <taxon>Ascomycota</taxon>
        <taxon>Pezizomycotina</taxon>
        <taxon>Pezizomycetes</taxon>
        <taxon>Pezizales</taxon>
        <taxon>Discinaceae</taxon>
        <taxon>Discina</taxon>
    </lineage>
</organism>
<proteinExistence type="predicted"/>
<dbReference type="Gene3D" id="1.25.40.10">
    <property type="entry name" value="Tetratricopeptide repeat domain"/>
    <property type="match status" value="1"/>
</dbReference>
<feature type="compositionally biased region" description="Low complexity" evidence="1">
    <location>
        <begin position="666"/>
        <end position="690"/>
    </location>
</feature>
<dbReference type="PANTHER" id="PTHR43628">
    <property type="entry name" value="ACTIVATOR OF C KINASE PROTEIN 1-RELATED"/>
    <property type="match status" value="1"/>
</dbReference>
<feature type="compositionally biased region" description="Polar residues" evidence="1">
    <location>
        <begin position="212"/>
        <end position="225"/>
    </location>
</feature>
<dbReference type="InterPro" id="IPR011990">
    <property type="entry name" value="TPR-like_helical_dom_sf"/>
</dbReference>
<comment type="caution">
    <text evidence="2">The sequence shown here is derived from an EMBL/GenBank/DDBJ whole genome shotgun (WGS) entry which is preliminary data.</text>
</comment>
<accession>A0ABR3GQ70</accession>
<feature type="compositionally biased region" description="Basic and acidic residues" evidence="1">
    <location>
        <begin position="430"/>
        <end position="457"/>
    </location>
</feature>
<reference evidence="2 3" key="1">
    <citation type="submission" date="2024-02" db="EMBL/GenBank/DDBJ databases">
        <title>Discinaceae phylogenomics.</title>
        <authorList>
            <person name="Dirks A.C."/>
            <person name="James T.Y."/>
        </authorList>
    </citation>
    <scope>NUCLEOTIDE SEQUENCE [LARGE SCALE GENOMIC DNA]</scope>
    <source>
        <strain evidence="2 3">ACD0624</strain>
    </source>
</reference>
<feature type="compositionally biased region" description="Basic and acidic residues" evidence="1">
    <location>
        <begin position="258"/>
        <end position="273"/>
    </location>
</feature>
<feature type="compositionally biased region" description="Polar residues" evidence="1">
    <location>
        <begin position="38"/>
        <end position="53"/>
    </location>
</feature>
<feature type="region of interest" description="Disordered" evidence="1">
    <location>
        <begin position="365"/>
        <end position="469"/>
    </location>
</feature>
<evidence type="ECO:0000256" key="1">
    <source>
        <dbReference type="SAM" id="MobiDB-lite"/>
    </source>
</evidence>
<feature type="compositionally biased region" description="Basic and acidic residues" evidence="1">
    <location>
        <begin position="125"/>
        <end position="135"/>
    </location>
</feature>
<dbReference type="Proteomes" id="UP001447188">
    <property type="component" value="Unassembled WGS sequence"/>
</dbReference>
<feature type="region of interest" description="Disordered" evidence="1">
    <location>
        <begin position="606"/>
        <end position="696"/>
    </location>
</feature>
<feature type="compositionally biased region" description="Basic and acidic residues" evidence="1">
    <location>
        <begin position="374"/>
        <end position="390"/>
    </location>
</feature>
<sequence>MSRNPSPPSFRHLHTPGEFTPEISPLDEFINRGRLLSKQLNTSSRTGSPTLTPLTVHASLRRTGRSPSPLARSRTVGRDSTSSPSLWLTVAPGGSRVAAPAPLEDRPTSSYPRFSTVSSTSTEDQYERSSERDSIMSDATSVRDSSFTLMGGFLNADRNPPNLQQLGARGTEHGGYEVGRVSLKPVIVGSSASSEVGYMEDEREIEVDQRSRSANGVVSAYGQQGTRHDPMDRSRGRPREEEPPNAAAYIRSGSQPLRSDRRPPPRQHSDTGDNRQPQYPIRRDSDKKAPLMTRQDSLPLRQDSANQYRPYRQDSSSSGATSIGPLSRQGSAENEVFPAPQRQGSSGLIVPLSRQGSAEAEVFPLHRQGSGNSDRLHPHRQDSRGSEHRTYPRSPGGQNSGESGKYKPYRAGPPAPLGLNGDARGGPGELYERRRPSRQDSNESDRGRHMGRSHEPQFHLGPQRSPTHSPAPMILAMIAGMRAVSPESISGSPVDSVFALGSPTSCVQEHHPRPSSAASLTPSISPSIYSIGGTPKPMFNFSRPLSNRPSMDTMNTTLDIPQRLSPEHSPMFPDEECDQAPIPAVVYSRFVLPRGRELDRNSILFLGPGQAVTPQRSDPTTSAGRPQSPSSPPSTFLQPVARDRAATYSRSPSASRPQLLSPGPRPHTSASPRSPRSPSHTLPPTTPTSAVMSPEDHVQKGISLHESGSLQESTYHLRLAANSGHPTGMLLFALACRHGWGMKANPKEGVMWLKKVTELASNEVADDEMSGGQANLFEKKGRRAQFALSIYELGVSHMNGWGTEMDKGLALRCFEIAGKWGDPDALTESGFCYANGVGCKKNMMKSAKFYRMAEAKGISMPGNSWIWKDKYLDDEDRAAKKSKAESEKVAKKKK</sequence>
<feature type="compositionally biased region" description="Polar residues" evidence="1">
    <location>
        <begin position="108"/>
        <end position="123"/>
    </location>
</feature>
<dbReference type="EMBL" id="JBBBZM010000027">
    <property type="protein sequence ID" value="KAL0638054.1"/>
    <property type="molecule type" value="Genomic_DNA"/>
</dbReference>
<feature type="compositionally biased region" description="Polar residues" evidence="1">
    <location>
        <begin position="612"/>
        <end position="637"/>
    </location>
</feature>
<feature type="region of interest" description="Disordered" evidence="1">
    <location>
        <begin position="1"/>
        <end position="24"/>
    </location>
</feature>
<feature type="compositionally biased region" description="Polar residues" evidence="1">
    <location>
        <begin position="648"/>
        <end position="658"/>
    </location>
</feature>